<feature type="transmembrane region" description="Helical" evidence="8">
    <location>
        <begin position="12"/>
        <end position="34"/>
    </location>
</feature>
<dbReference type="InterPro" id="IPR004853">
    <property type="entry name" value="Sugar_P_trans_dom"/>
</dbReference>
<protein>
    <submittedName>
        <fullName evidence="10">Solute carrier family 35 member C2</fullName>
    </submittedName>
</protein>
<dbReference type="AlphaFoldDB" id="A0A7J7W170"/>
<comment type="function">
    <text evidence="5">Putative transporter.</text>
</comment>
<reference evidence="10 11" key="1">
    <citation type="journal article" date="2020" name="Nature">
        <title>Six reference-quality genomes reveal evolution of bat adaptations.</title>
        <authorList>
            <person name="Jebb D."/>
            <person name="Huang Z."/>
            <person name="Pippel M."/>
            <person name="Hughes G.M."/>
            <person name="Lavrichenko K."/>
            <person name="Devanna P."/>
            <person name="Winkler S."/>
            <person name="Jermiin L.S."/>
            <person name="Skirmuntt E.C."/>
            <person name="Katzourakis A."/>
            <person name="Burkitt-Gray L."/>
            <person name="Ray D.A."/>
            <person name="Sullivan K.A.M."/>
            <person name="Roscito J.G."/>
            <person name="Kirilenko B.M."/>
            <person name="Davalos L.M."/>
            <person name="Corthals A.P."/>
            <person name="Power M.L."/>
            <person name="Jones G."/>
            <person name="Ransome R.D."/>
            <person name="Dechmann D.K.N."/>
            <person name="Locatelli A.G."/>
            <person name="Puechmaille S.J."/>
            <person name="Fedrigo O."/>
            <person name="Jarvis E.D."/>
            <person name="Hiller M."/>
            <person name="Vernes S.C."/>
            <person name="Myers E.W."/>
            <person name="Teeling E.C."/>
        </authorList>
    </citation>
    <scope>NUCLEOTIDE SEQUENCE [LARGE SCALE GENOMIC DNA]</scope>
    <source>
        <strain evidence="10">MMyoMyo1</strain>
        <tissue evidence="10">Flight muscle</tissue>
    </source>
</reference>
<evidence type="ECO:0000256" key="8">
    <source>
        <dbReference type="SAM" id="Phobius"/>
    </source>
</evidence>
<dbReference type="VEuPathDB" id="HostDB:GeneID_118663153"/>
<keyword evidence="2 8" id="KW-0812">Transmembrane</keyword>
<keyword evidence="3 8" id="KW-1133">Transmembrane helix</keyword>
<evidence type="ECO:0000313" key="11">
    <source>
        <dbReference type="Proteomes" id="UP000527355"/>
    </source>
</evidence>
<dbReference type="Pfam" id="PF03151">
    <property type="entry name" value="TPT"/>
    <property type="match status" value="1"/>
</dbReference>
<name>A0A7J7W170_MYOMY</name>
<evidence type="ECO:0000256" key="4">
    <source>
        <dbReference type="ARBA" id="ARBA00023136"/>
    </source>
</evidence>
<dbReference type="PANTHER" id="PTHR11132">
    <property type="entry name" value="SOLUTE CARRIER FAMILY 35"/>
    <property type="match status" value="1"/>
</dbReference>
<dbReference type="InterPro" id="IPR037185">
    <property type="entry name" value="EmrE-like"/>
</dbReference>
<evidence type="ECO:0000256" key="1">
    <source>
        <dbReference type="ARBA" id="ARBA00004141"/>
    </source>
</evidence>
<evidence type="ECO:0000313" key="10">
    <source>
        <dbReference type="EMBL" id="KAF6331026.1"/>
    </source>
</evidence>
<feature type="transmembrane region" description="Helical" evidence="8">
    <location>
        <begin position="46"/>
        <end position="67"/>
    </location>
</feature>
<organism evidence="10 11">
    <name type="scientific">Myotis myotis</name>
    <name type="common">Greater mouse-eared bat</name>
    <name type="synonym">Vespertilio myotis</name>
    <dbReference type="NCBI Taxonomy" id="51298"/>
    <lineage>
        <taxon>Eukaryota</taxon>
        <taxon>Metazoa</taxon>
        <taxon>Chordata</taxon>
        <taxon>Craniata</taxon>
        <taxon>Vertebrata</taxon>
        <taxon>Euteleostomi</taxon>
        <taxon>Mammalia</taxon>
        <taxon>Eutheria</taxon>
        <taxon>Laurasiatheria</taxon>
        <taxon>Chiroptera</taxon>
        <taxon>Yangochiroptera</taxon>
        <taxon>Vespertilionidae</taxon>
        <taxon>Myotis</taxon>
    </lineage>
</organism>
<dbReference type="GO" id="GO:0016020">
    <property type="term" value="C:membrane"/>
    <property type="evidence" value="ECO:0007669"/>
    <property type="project" value="UniProtKB-SubCell"/>
</dbReference>
<comment type="caution">
    <text evidence="10">The sequence shown here is derived from an EMBL/GenBank/DDBJ whole genome shotgun (WGS) entry which is preliminary data.</text>
</comment>
<evidence type="ECO:0000256" key="6">
    <source>
        <dbReference type="ARBA" id="ARBA00093775"/>
    </source>
</evidence>
<evidence type="ECO:0000256" key="2">
    <source>
        <dbReference type="ARBA" id="ARBA00022692"/>
    </source>
</evidence>
<gene>
    <name evidence="10" type="ORF">mMyoMyo1_017741</name>
</gene>
<dbReference type="EMBL" id="JABWUV010000009">
    <property type="protein sequence ID" value="KAF6331026.1"/>
    <property type="molecule type" value="Genomic_DNA"/>
</dbReference>
<proteinExistence type="inferred from homology"/>
<feature type="transmembrane region" description="Helical" evidence="8">
    <location>
        <begin position="105"/>
        <end position="131"/>
    </location>
</feature>
<evidence type="ECO:0000256" key="7">
    <source>
        <dbReference type="SAM" id="MobiDB-lite"/>
    </source>
</evidence>
<keyword evidence="11" id="KW-1185">Reference proteome</keyword>
<comment type="subcellular location">
    <subcellularLocation>
        <location evidence="1">Membrane</location>
        <topology evidence="1">Multi-pass membrane protein</topology>
    </subcellularLocation>
</comment>
<dbReference type="Proteomes" id="UP000527355">
    <property type="component" value="Unassembled WGS sequence"/>
</dbReference>
<accession>A0A7J7W170</accession>
<feature type="transmembrane region" description="Helical" evidence="8">
    <location>
        <begin position="168"/>
        <end position="188"/>
    </location>
</feature>
<feature type="transmembrane region" description="Helical" evidence="8">
    <location>
        <begin position="227"/>
        <end position="246"/>
    </location>
</feature>
<evidence type="ECO:0000256" key="5">
    <source>
        <dbReference type="ARBA" id="ARBA00093767"/>
    </source>
</evidence>
<dbReference type="InterPro" id="IPR050186">
    <property type="entry name" value="TPT_transporter"/>
</dbReference>
<keyword evidence="4 8" id="KW-0472">Membrane</keyword>
<evidence type="ECO:0000259" key="9">
    <source>
        <dbReference type="Pfam" id="PF03151"/>
    </source>
</evidence>
<comment type="similarity">
    <text evidence="6">Belongs to the TPT transporter family. SLC35E subfamily.</text>
</comment>
<feature type="transmembrane region" description="Helical" evidence="8">
    <location>
        <begin position="200"/>
        <end position="221"/>
    </location>
</feature>
<feature type="compositionally biased region" description="Acidic residues" evidence="7">
    <location>
        <begin position="279"/>
        <end position="295"/>
    </location>
</feature>
<feature type="region of interest" description="Disordered" evidence="7">
    <location>
        <begin position="274"/>
        <end position="295"/>
    </location>
</feature>
<sequence>MGRWALDVAFVWRAMLTLGLVLLYYCFSIGITFYNKWLTKSFHFPLFMTMLHLAVIFLFSALSRALVQCSSHRTRVVLSWTDYLRRVAPTALATALDVGLSNWSFLYITVSLYTMTKSSAVLFILIFSLIFKLEELGSRTPSTPCSTCSHSCFSGSSPSLPYLKDTGLLLRVLGSLFLGGILAFGLGFSEFLLVSRTSSLTLSIAGIFKEVCTLLLAAHLLGDQISLLNWLGFALCLSGISLHVALKALHSRGDGDPKPSKGLGSNPDLELLLRSSQPEEGDNEAAEEEDFVAQG</sequence>
<feature type="domain" description="Sugar phosphate transporter" evidence="9">
    <location>
        <begin position="19"/>
        <end position="131"/>
    </location>
</feature>
<dbReference type="SUPFAM" id="SSF103481">
    <property type="entry name" value="Multidrug resistance efflux transporter EmrE"/>
    <property type="match status" value="1"/>
</dbReference>
<evidence type="ECO:0000256" key="3">
    <source>
        <dbReference type="ARBA" id="ARBA00022989"/>
    </source>
</evidence>